<accession>G0LNW7</accession>
<protein>
    <submittedName>
        <fullName evidence="2">Putative carbamate hydrolase</fullName>
    </submittedName>
</protein>
<feature type="chain" id="PRO_5003403171" evidence="1">
    <location>
        <begin position="30"/>
        <end position="794"/>
    </location>
</feature>
<feature type="signal peptide" evidence="1">
    <location>
        <begin position="1"/>
        <end position="29"/>
    </location>
</feature>
<reference evidence="2" key="2">
    <citation type="submission" date="2011-07" db="EMBL/GenBank/DDBJ databases">
        <title>Isolation and characterization of oxamyl-degrading bacteria: involvement of the cehA gene in its hydrolysis.</title>
        <authorList>
            <person name="Chanika E."/>
            <person name="Georgiadou D."/>
            <person name="Soueref E."/>
            <person name="Karas P."/>
            <person name="Katsarou D."/>
            <person name="Tzortzakakis E."/>
            <person name="Papadopoulou K.K."/>
            <person name="Karpouzas D.G."/>
        </authorList>
    </citation>
    <scope>NUCLEOTIDE SEQUENCE</scope>
    <source>
        <strain evidence="2">OXA18</strain>
    </source>
</reference>
<evidence type="ECO:0000313" key="2">
    <source>
        <dbReference type="EMBL" id="CBY85382.2"/>
    </source>
</evidence>
<reference evidence="2" key="1">
    <citation type="submission" date="2010-12" db="EMBL/GenBank/DDBJ databases">
        <authorList>
            <person name="Karpouzas D."/>
        </authorList>
    </citation>
    <scope>NUCLEOTIDE SEQUENCE</scope>
    <source>
        <strain evidence="2">OXA18</strain>
    </source>
</reference>
<dbReference type="EMBL" id="FR751311">
    <property type="protein sequence ID" value="CBY85382.2"/>
    <property type="molecule type" value="Genomic_DNA"/>
</dbReference>
<proteinExistence type="predicted"/>
<dbReference type="NCBIfam" id="NF038032">
    <property type="entry name" value="CehA_McbA_metalo"/>
    <property type="match status" value="1"/>
</dbReference>
<evidence type="ECO:0000256" key="1">
    <source>
        <dbReference type="SAM" id="SignalP"/>
    </source>
</evidence>
<sequence length="794" mass="87371">MDQPFKPDRRQLLAGATLLLGASHWPVFASTDAIEPQPYFASVKRAVEQLAAMGQPIADADMARLASLFSREDAEAVIAAEALLERYTLARVTLDKGGMGAAALGGAKRHLVEQGWTAFLVRVSNPSSLTQAFEIYSGSAMPARMFPQASKFAAEQKAYLADTVRKEALIERMWLMSQIEASPVLSGNVVEYKIATIYSRDRGRKTGRLGFGAGILQDNPTWGAVSRASVANPLVTDFVSQPSRDIQLQILDDDGVGCMASLMIHDANKHIYPPQVMRLAPDLAFQPHIYRADGETVRLPDGEYHIMVRRGPEYLVQRATVRVSASDARIAVRLKRWIDPAKWGWYSGDTHLHAAGCAHYMLPTEGVAPETMIRHIRGEALSVGEVLTWAGGYSYQKQFFSGAAISPEARLEHPQLQAANNADWKPMPTPKDRESMLRYDLEISGFPSSLSGHLILMRLKELSYPGTHAVEDWPSWNLPVAKWAKAQGALVGYTHCSFGMIVGTNALPNYEIPTFNSVGTNEAIVGVTHGAVDFLAGCNGPPAAELNAWYHLLNCGYTLMMAGETDYPCIVPSVDSRPGIGRTYVKLPQRPVDDAGYSAWVDGLENGHLYWGDGRTHFLHFTVNGRESGKQPLAFVRASNVRVSATIAAMLELTPSPETVQNASEEPWHIEHARIGNSRKVAVELIVNGVAVKRQEMLADGSLQQISFKEKIDRSSWIAMRVLGSGHTYPVFVTIGNKPIRASRRSAEWLRTCVDALWNEKHSLIRDTELADAAAAYDHARQTYDRIIAESDLT</sequence>
<keyword evidence="1" id="KW-0732">Signal</keyword>
<organism evidence="2">
    <name type="scientific">Pseudomonas monteilii</name>
    <dbReference type="NCBI Taxonomy" id="76759"/>
    <lineage>
        <taxon>Bacteria</taxon>
        <taxon>Pseudomonadati</taxon>
        <taxon>Pseudomonadota</taxon>
        <taxon>Gammaproteobacteria</taxon>
        <taxon>Pseudomonadales</taxon>
        <taxon>Pseudomonadaceae</taxon>
        <taxon>Pseudomonas</taxon>
    </lineage>
</organism>
<gene>
    <name evidence="2" type="primary">cehA</name>
</gene>
<dbReference type="GO" id="GO:0016787">
    <property type="term" value="F:hydrolase activity"/>
    <property type="evidence" value="ECO:0007669"/>
    <property type="project" value="UniProtKB-KW"/>
</dbReference>
<dbReference type="AlphaFoldDB" id="G0LNW7"/>
<name>G0LNW7_9PSED</name>
<keyword evidence="2" id="KW-0378">Hydrolase</keyword>